<sequence>MRDRIMYVQLKTGFDIDAGPAWISRVRFSKTWRTAYFQGRTLHRVTGTAFANNDANFYDVETGDRFWLSGPKRDQTDARYRHHSPTVEDDARAAYEAFLAGAPLPGRENG</sequence>
<organism evidence="1 2">
    <name type="scientific">Microbacterium gawkjiense</name>
    <dbReference type="NCBI Taxonomy" id="3067309"/>
    <lineage>
        <taxon>Bacteria</taxon>
        <taxon>Bacillati</taxon>
        <taxon>Actinomycetota</taxon>
        <taxon>Actinomycetes</taxon>
        <taxon>Micrococcales</taxon>
        <taxon>Microbacteriaceae</taxon>
        <taxon>Microbacterium</taxon>
    </lineage>
</organism>
<accession>A0ABU3G961</accession>
<proteinExistence type="predicted"/>
<protein>
    <recommendedName>
        <fullName evidence="3">1-deoxy-D-xylulose-5-phosphate synthase</fullName>
    </recommendedName>
</protein>
<dbReference type="RefSeq" id="WP_311861121.1">
    <property type="nucleotide sequence ID" value="NZ_JAUZVV010000001.1"/>
</dbReference>
<keyword evidence="2" id="KW-1185">Reference proteome</keyword>
<evidence type="ECO:0000313" key="1">
    <source>
        <dbReference type="EMBL" id="MDT3316339.1"/>
    </source>
</evidence>
<comment type="caution">
    <text evidence="1">The sequence shown here is derived from an EMBL/GenBank/DDBJ whole genome shotgun (WGS) entry which is preliminary data.</text>
</comment>
<reference evidence="1 2" key="1">
    <citation type="submission" date="2023-08" db="EMBL/GenBank/DDBJ databases">
        <title>Microbacterium aquilitoris sp. nov. and Microbacterium gwkjibeachense sp. nov., isolated from beach.</title>
        <authorList>
            <person name="Lee S.D."/>
            <person name="Yang H."/>
            <person name="Kim I."/>
        </authorList>
    </citation>
    <scope>NUCLEOTIDE SEQUENCE [LARGE SCALE GENOMIC DNA]</scope>
    <source>
        <strain evidence="1 2">KSW4-11</strain>
    </source>
</reference>
<name>A0ABU3G961_9MICO</name>
<gene>
    <name evidence="1" type="ORF">Q9S71_05830</name>
</gene>
<evidence type="ECO:0000313" key="2">
    <source>
        <dbReference type="Proteomes" id="UP001251849"/>
    </source>
</evidence>
<dbReference type="EMBL" id="JAUZVV010000001">
    <property type="protein sequence ID" value="MDT3316339.1"/>
    <property type="molecule type" value="Genomic_DNA"/>
</dbReference>
<evidence type="ECO:0008006" key="3">
    <source>
        <dbReference type="Google" id="ProtNLM"/>
    </source>
</evidence>
<dbReference type="Proteomes" id="UP001251849">
    <property type="component" value="Unassembled WGS sequence"/>
</dbReference>